<evidence type="ECO:0000256" key="1">
    <source>
        <dbReference type="SAM" id="MobiDB-lite"/>
    </source>
</evidence>
<dbReference type="Pfam" id="PF03732">
    <property type="entry name" value="Retrotrans_gag"/>
    <property type="match status" value="1"/>
</dbReference>
<feature type="region of interest" description="Disordered" evidence="1">
    <location>
        <begin position="115"/>
        <end position="147"/>
    </location>
</feature>
<gene>
    <name evidence="3" type="ORF">MERR_LOCUS27949</name>
</gene>
<dbReference type="AlphaFoldDB" id="A0A6D2JXF6"/>
<dbReference type="OrthoDB" id="1751727at2759"/>
<sequence>MAKDALTWFSNLPAESIDNFDGLTNAFLKHYSMHMTRVTQNMFTTTQAQGEPLRSFMERFKQEARDTGDMPDSVLLEALRNGLWRTAPSKPREEAVEVQRRHDPKRSLLTAFVAADDESEQESQYAATISTPQDAAPLGDDNDIKAF</sequence>
<accession>A0A6D2JXF6</accession>
<protein>
    <recommendedName>
        <fullName evidence="2">Retrotransposon gag domain-containing protein</fullName>
    </recommendedName>
</protein>
<evidence type="ECO:0000313" key="4">
    <source>
        <dbReference type="Proteomes" id="UP000467841"/>
    </source>
</evidence>
<dbReference type="PANTHER" id="PTHR33223:SF6">
    <property type="entry name" value="CCHC-TYPE DOMAIN-CONTAINING PROTEIN"/>
    <property type="match status" value="1"/>
</dbReference>
<comment type="caution">
    <text evidence="3">The sequence shown here is derived from an EMBL/GenBank/DDBJ whole genome shotgun (WGS) entry which is preliminary data.</text>
</comment>
<keyword evidence="4" id="KW-1185">Reference proteome</keyword>
<feature type="domain" description="Retrotransposon gag" evidence="2">
    <location>
        <begin position="4"/>
        <end position="84"/>
    </location>
</feature>
<proteinExistence type="predicted"/>
<evidence type="ECO:0000259" key="2">
    <source>
        <dbReference type="Pfam" id="PF03732"/>
    </source>
</evidence>
<dbReference type="PANTHER" id="PTHR33223">
    <property type="entry name" value="CCHC-TYPE DOMAIN-CONTAINING PROTEIN"/>
    <property type="match status" value="1"/>
</dbReference>
<feature type="compositionally biased region" description="Polar residues" evidence="1">
    <location>
        <begin position="122"/>
        <end position="133"/>
    </location>
</feature>
<reference evidence="3" key="1">
    <citation type="submission" date="2020-01" db="EMBL/GenBank/DDBJ databases">
        <authorList>
            <person name="Mishra B."/>
        </authorList>
    </citation>
    <scope>NUCLEOTIDE SEQUENCE [LARGE SCALE GENOMIC DNA]</scope>
</reference>
<dbReference type="Proteomes" id="UP000467841">
    <property type="component" value="Unassembled WGS sequence"/>
</dbReference>
<evidence type="ECO:0000313" key="3">
    <source>
        <dbReference type="EMBL" id="CAA7040714.1"/>
    </source>
</evidence>
<organism evidence="3 4">
    <name type="scientific">Microthlaspi erraticum</name>
    <dbReference type="NCBI Taxonomy" id="1685480"/>
    <lineage>
        <taxon>Eukaryota</taxon>
        <taxon>Viridiplantae</taxon>
        <taxon>Streptophyta</taxon>
        <taxon>Embryophyta</taxon>
        <taxon>Tracheophyta</taxon>
        <taxon>Spermatophyta</taxon>
        <taxon>Magnoliopsida</taxon>
        <taxon>eudicotyledons</taxon>
        <taxon>Gunneridae</taxon>
        <taxon>Pentapetalae</taxon>
        <taxon>rosids</taxon>
        <taxon>malvids</taxon>
        <taxon>Brassicales</taxon>
        <taxon>Brassicaceae</taxon>
        <taxon>Coluteocarpeae</taxon>
        <taxon>Microthlaspi</taxon>
    </lineage>
</organism>
<name>A0A6D2JXF6_9BRAS</name>
<dbReference type="InterPro" id="IPR005162">
    <property type="entry name" value="Retrotrans_gag_dom"/>
</dbReference>
<dbReference type="EMBL" id="CACVBM020001232">
    <property type="protein sequence ID" value="CAA7040714.1"/>
    <property type="molecule type" value="Genomic_DNA"/>
</dbReference>